<name>A0ABQ3ED16_9ACTN</name>
<accession>A0ABQ3ED16</accession>
<keyword evidence="2" id="KW-1185">Reference proteome</keyword>
<protein>
    <submittedName>
        <fullName evidence="1">Uncharacterized protein</fullName>
    </submittedName>
</protein>
<gene>
    <name evidence="1" type="ORF">GCM10010346_66450</name>
</gene>
<reference evidence="2" key="1">
    <citation type="journal article" date="2019" name="Int. J. Syst. Evol. Microbiol.">
        <title>The Global Catalogue of Microorganisms (GCM) 10K type strain sequencing project: providing services to taxonomists for standard genome sequencing and annotation.</title>
        <authorList>
            <consortium name="The Broad Institute Genomics Platform"/>
            <consortium name="The Broad Institute Genome Sequencing Center for Infectious Disease"/>
            <person name="Wu L."/>
            <person name="Ma J."/>
        </authorList>
    </citation>
    <scope>NUCLEOTIDE SEQUENCE [LARGE SCALE GENOMIC DNA]</scope>
    <source>
        <strain evidence="2">JCM 4737</strain>
    </source>
</reference>
<proteinExistence type="predicted"/>
<organism evidence="1 2">
    <name type="scientific">Streptomyces chryseus</name>
    <dbReference type="NCBI Taxonomy" id="68186"/>
    <lineage>
        <taxon>Bacteria</taxon>
        <taxon>Bacillati</taxon>
        <taxon>Actinomycetota</taxon>
        <taxon>Actinomycetes</taxon>
        <taxon>Kitasatosporales</taxon>
        <taxon>Streptomycetaceae</taxon>
        <taxon>Streptomyces</taxon>
    </lineage>
</organism>
<dbReference type="Proteomes" id="UP000599437">
    <property type="component" value="Unassembled WGS sequence"/>
</dbReference>
<dbReference type="EMBL" id="BMVO01000068">
    <property type="protein sequence ID" value="GHB34127.1"/>
    <property type="molecule type" value="Genomic_DNA"/>
</dbReference>
<sequence>MDTSLEPLDGTVELARRAGMAIPAGEPSWSGDAVSMRLEHGAHTLTVYRRISPNRGGTGHRLVCHGSVF</sequence>
<evidence type="ECO:0000313" key="1">
    <source>
        <dbReference type="EMBL" id="GHB34127.1"/>
    </source>
</evidence>
<evidence type="ECO:0000313" key="2">
    <source>
        <dbReference type="Proteomes" id="UP000599437"/>
    </source>
</evidence>
<comment type="caution">
    <text evidence="1">The sequence shown here is derived from an EMBL/GenBank/DDBJ whole genome shotgun (WGS) entry which is preliminary data.</text>
</comment>